<dbReference type="InterPro" id="IPR056098">
    <property type="entry name" value="Acb2/Tad1_hairpin"/>
</dbReference>
<dbReference type="GO" id="GO:0000166">
    <property type="term" value="F:nucleotide binding"/>
    <property type="evidence" value="ECO:0007669"/>
    <property type="project" value="UniProtKB-KW"/>
</dbReference>
<evidence type="ECO:0000313" key="4">
    <source>
        <dbReference type="Proteomes" id="UP000226065"/>
    </source>
</evidence>
<evidence type="ECO:0000256" key="1">
    <source>
        <dbReference type="ARBA" id="ARBA00022741"/>
    </source>
</evidence>
<dbReference type="RefSeq" id="YP_009951376.1">
    <property type="nucleotide sequence ID" value="NC_051601.1"/>
</dbReference>
<dbReference type="GeneID" id="60322812"/>
<name>A0A222ZM71_9CAUD</name>
<dbReference type="KEGG" id="vg:60322812"/>
<organism evidence="3 4">
    <name type="scientific">Mycobacterium phage Krueger</name>
    <dbReference type="NCBI Taxonomy" id="2015820"/>
    <lineage>
        <taxon>Viruses</taxon>
        <taxon>Duplodnaviria</taxon>
        <taxon>Heunggongvirae</taxon>
        <taxon>Uroviricota</taxon>
        <taxon>Caudoviricetes</taxon>
        <taxon>Weiservirinae</taxon>
        <taxon>Unicornvirus</taxon>
        <taxon>Unicornvirus krueger</taxon>
    </lineage>
</organism>
<keyword evidence="4" id="KW-1185">Reference proteome</keyword>
<evidence type="ECO:0000313" key="3">
    <source>
        <dbReference type="EMBL" id="ASR85505.1"/>
    </source>
</evidence>
<feature type="domain" description="Acb2/Tad1 hairpin" evidence="2">
    <location>
        <begin position="11"/>
        <end position="73"/>
    </location>
</feature>
<dbReference type="EMBL" id="MF324914">
    <property type="protein sequence ID" value="ASR85505.1"/>
    <property type="molecule type" value="Genomic_DNA"/>
</dbReference>
<evidence type="ECO:0000259" key="2">
    <source>
        <dbReference type="Pfam" id="PF24729"/>
    </source>
</evidence>
<protein>
    <recommendedName>
        <fullName evidence="2">Acb2/Tad1 hairpin domain-containing protein</fullName>
    </recommendedName>
</protein>
<gene>
    <name evidence="3" type="primary">4</name>
    <name evidence="3" type="ORF">SEA_KRUEGER_4</name>
</gene>
<accession>A0A222ZM71</accession>
<reference evidence="3 4" key="1">
    <citation type="submission" date="2017-06" db="EMBL/GenBank/DDBJ databases">
        <authorList>
            <person name="Tobias T."/>
            <person name="Darnell A."/>
            <person name="Downs E."/>
            <person name="Draper R."/>
            <person name="Fishman F."/>
            <person name="Harders C."/>
            <person name="Isola J."/>
            <person name="Keiser K."/>
            <person name="Knight T."/>
            <person name="Lindquist A."/>
            <person name="Mozdren S."/>
            <person name="Obiri-Yeboah D."/>
            <person name="Oostindie M."/>
            <person name="Pearce C."/>
            <person name="Pelyhes D."/>
            <person name="Peterson J."/>
            <person name="Smith S."/>
            <person name="Vroom A."/>
            <person name="Stukey J."/>
            <person name="Best A."/>
            <person name="Garlena R.A."/>
            <person name="Russell D.A."/>
            <person name="Pope W.H."/>
            <person name="Jacobs-Sera D."/>
            <person name="Hendrix R.W."/>
            <person name="Hatfull G.F."/>
        </authorList>
    </citation>
    <scope>NUCLEOTIDE SEQUENCE [LARGE SCALE GENOMIC DNA]</scope>
</reference>
<dbReference type="Pfam" id="PF24729">
    <property type="entry name" value="Acb2_Tad1_hairpin"/>
    <property type="match status" value="1"/>
</dbReference>
<keyword evidence="1" id="KW-0547">Nucleotide-binding</keyword>
<sequence length="79" mass="8681">MSYQTEQSRADLEHRFSFHPADSIARQLAHEGVRGACKALAHYLDEALPPGRHKALAHTALEDVMHRANAAIACHVPAD</sequence>
<proteinExistence type="predicted"/>
<dbReference type="Proteomes" id="UP000226065">
    <property type="component" value="Segment"/>
</dbReference>